<evidence type="ECO:0000313" key="6">
    <source>
        <dbReference type="EMBL" id="MBE6060631.1"/>
    </source>
</evidence>
<dbReference type="SUPFAM" id="SSF52540">
    <property type="entry name" value="P-loop containing nucleoside triphosphate hydrolases"/>
    <property type="match status" value="1"/>
</dbReference>
<dbReference type="GO" id="GO:0140359">
    <property type="term" value="F:ABC-type transporter activity"/>
    <property type="evidence" value="ECO:0007669"/>
    <property type="project" value="InterPro"/>
</dbReference>
<dbReference type="InterPro" id="IPR015860">
    <property type="entry name" value="ABC_transpr_TagH-like"/>
</dbReference>
<dbReference type="PROSITE" id="PS00211">
    <property type="entry name" value="ABC_TRANSPORTER_1"/>
    <property type="match status" value="1"/>
</dbReference>
<dbReference type="InterPro" id="IPR050683">
    <property type="entry name" value="Bact_Polysacc_Export_ATP-bd"/>
</dbReference>
<dbReference type="InterPro" id="IPR003439">
    <property type="entry name" value="ABC_transporter-like_ATP-bd"/>
</dbReference>
<dbReference type="PANTHER" id="PTHR46743:SF2">
    <property type="entry name" value="TEICHOIC ACIDS EXPORT ATP-BINDING PROTEIN TAGH"/>
    <property type="match status" value="1"/>
</dbReference>
<comment type="caution">
    <text evidence="6">The sequence shown here is derived from an EMBL/GenBank/DDBJ whole genome shotgun (WGS) entry which is preliminary data.</text>
</comment>
<dbReference type="CDD" id="cd03220">
    <property type="entry name" value="ABC_KpsT_Wzt"/>
    <property type="match status" value="1"/>
</dbReference>
<keyword evidence="4 6" id="KW-0067">ATP-binding</keyword>
<name>A0A927W9D3_9CLOT</name>
<keyword evidence="2" id="KW-0813">Transport</keyword>
<dbReference type="SMART" id="SM00382">
    <property type="entry name" value="AAA"/>
    <property type="match status" value="1"/>
</dbReference>
<evidence type="ECO:0000313" key="7">
    <source>
        <dbReference type="Proteomes" id="UP000768462"/>
    </source>
</evidence>
<dbReference type="PANTHER" id="PTHR46743">
    <property type="entry name" value="TEICHOIC ACIDS EXPORT ATP-BINDING PROTEIN TAGH"/>
    <property type="match status" value="1"/>
</dbReference>
<comment type="similarity">
    <text evidence="1">Belongs to the ABC transporter superfamily.</text>
</comment>
<evidence type="ECO:0000256" key="4">
    <source>
        <dbReference type="ARBA" id="ARBA00022840"/>
    </source>
</evidence>
<dbReference type="GO" id="GO:0005524">
    <property type="term" value="F:ATP binding"/>
    <property type="evidence" value="ECO:0007669"/>
    <property type="project" value="UniProtKB-KW"/>
</dbReference>
<dbReference type="EMBL" id="SVCM01000122">
    <property type="protein sequence ID" value="MBE6060631.1"/>
    <property type="molecule type" value="Genomic_DNA"/>
</dbReference>
<dbReference type="PROSITE" id="PS50893">
    <property type="entry name" value="ABC_TRANSPORTER_2"/>
    <property type="match status" value="1"/>
</dbReference>
<dbReference type="Gene3D" id="3.40.50.300">
    <property type="entry name" value="P-loop containing nucleotide triphosphate hydrolases"/>
    <property type="match status" value="1"/>
</dbReference>
<dbReference type="GO" id="GO:0016887">
    <property type="term" value="F:ATP hydrolysis activity"/>
    <property type="evidence" value="ECO:0007669"/>
    <property type="project" value="InterPro"/>
</dbReference>
<evidence type="ECO:0000256" key="3">
    <source>
        <dbReference type="ARBA" id="ARBA00022741"/>
    </source>
</evidence>
<gene>
    <name evidence="6" type="ORF">E7215_10740</name>
</gene>
<evidence type="ECO:0000256" key="2">
    <source>
        <dbReference type="ARBA" id="ARBA00022448"/>
    </source>
</evidence>
<proteinExistence type="inferred from homology"/>
<keyword evidence="3" id="KW-0547">Nucleotide-binding</keyword>
<dbReference type="InterPro" id="IPR017871">
    <property type="entry name" value="ABC_transporter-like_CS"/>
</dbReference>
<sequence length="285" mass="31563">MDNQYSVEFKNVSKIFKLKKSKGKSNHRNFYALKDISFKVEKGDVVGVLGTNGSGKSTLSSILAGISEVDAGSVKIVGEQSLIAINTGLNSELTGLENIKMKGALLGLSKKRIDEITEGVIEFAELGDFLYQPLKTYSSGMKSRLGFSISINLNPDIVIIDEALSVGDSSFSAKCIKKIEEFKTEGKTIFFISHSISQIKSFCNKGLWIEGGYLMEYGDLESVADKYEAFVNEYKKKTPKEKKKLKNEAFEKRIVVNRDKDTDSKSKIALFSCLKKVKCLLKVKG</sequence>
<dbReference type="GO" id="GO:0016020">
    <property type="term" value="C:membrane"/>
    <property type="evidence" value="ECO:0007669"/>
    <property type="project" value="InterPro"/>
</dbReference>
<reference evidence="6" key="1">
    <citation type="submission" date="2019-04" db="EMBL/GenBank/DDBJ databases">
        <title>Evolution of Biomass-Degrading Anaerobic Consortia Revealed by Metagenomics.</title>
        <authorList>
            <person name="Peng X."/>
        </authorList>
    </citation>
    <scope>NUCLEOTIDE SEQUENCE</scope>
    <source>
        <strain evidence="6">SIG254</strain>
    </source>
</reference>
<dbReference type="Pfam" id="PF00005">
    <property type="entry name" value="ABC_tran"/>
    <property type="match status" value="1"/>
</dbReference>
<organism evidence="6 7">
    <name type="scientific">Clostridium sulfidigenes</name>
    <dbReference type="NCBI Taxonomy" id="318464"/>
    <lineage>
        <taxon>Bacteria</taxon>
        <taxon>Bacillati</taxon>
        <taxon>Bacillota</taxon>
        <taxon>Clostridia</taxon>
        <taxon>Eubacteriales</taxon>
        <taxon>Clostridiaceae</taxon>
        <taxon>Clostridium</taxon>
    </lineage>
</organism>
<feature type="domain" description="ABC transporter" evidence="5">
    <location>
        <begin position="7"/>
        <end position="236"/>
    </location>
</feature>
<dbReference type="InterPro" id="IPR027417">
    <property type="entry name" value="P-loop_NTPase"/>
</dbReference>
<dbReference type="InterPro" id="IPR003593">
    <property type="entry name" value="AAA+_ATPase"/>
</dbReference>
<dbReference type="AlphaFoldDB" id="A0A927W9D3"/>
<evidence type="ECO:0000259" key="5">
    <source>
        <dbReference type="PROSITE" id="PS50893"/>
    </source>
</evidence>
<protein>
    <submittedName>
        <fullName evidence="6">ABC transporter ATP-binding protein</fullName>
    </submittedName>
</protein>
<evidence type="ECO:0000256" key="1">
    <source>
        <dbReference type="ARBA" id="ARBA00005417"/>
    </source>
</evidence>
<dbReference type="Proteomes" id="UP000768462">
    <property type="component" value="Unassembled WGS sequence"/>
</dbReference>
<accession>A0A927W9D3</accession>